<evidence type="ECO:0000313" key="1">
    <source>
        <dbReference type="EMBL" id="KAL1844002.1"/>
    </source>
</evidence>
<comment type="caution">
    <text evidence="1">The sequence shown here is derived from an EMBL/GenBank/DDBJ whole genome shotgun (WGS) entry which is preliminary data.</text>
</comment>
<organism evidence="1 2">
    <name type="scientific">Humicola insolens</name>
    <name type="common">Soft-rot fungus</name>
    <dbReference type="NCBI Taxonomy" id="85995"/>
    <lineage>
        <taxon>Eukaryota</taxon>
        <taxon>Fungi</taxon>
        <taxon>Dikarya</taxon>
        <taxon>Ascomycota</taxon>
        <taxon>Pezizomycotina</taxon>
        <taxon>Sordariomycetes</taxon>
        <taxon>Sordariomycetidae</taxon>
        <taxon>Sordariales</taxon>
        <taxon>Chaetomiaceae</taxon>
        <taxon>Mycothermus</taxon>
    </lineage>
</organism>
<dbReference type="Proteomes" id="UP001583172">
    <property type="component" value="Unassembled WGS sequence"/>
</dbReference>
<gene>
    <name evidence="1" type="ORF">VTJ49DRAFT_6406</name>
</gene>
<proteinExistence type="predicted"/>
<dbReference type="EMBL" id="JAZGSY010000006">
    <property type="protein sequence ID" value="KAL1844002.1"/>
    <property type="molecule type" value="Genomic_DNA"/>
</dbReference>
<sequence length="266" mass="29789">MRHLLRSHGLDKPIRMNSLVFLREAWPVNRPESDEAGTSDYFDSLEDALAVVHPYTSVCFAMRADILATLFLVGRFHIVFSPFMGRGTQPAATKYMDRYGPLMASVTIEIDFTRLSGGKSCEAVNFDPRMSLSRLRWLVEAFVDAQLTRQGPRMAHLRVLIRRYRCGGAESKGAAHFTPDTHAEYVLSPLRCLGRHVARLTIIGGSDAIVSSLLGPLYSGLGAKPVDPIIPEWRLESQEVRKPAQQQSQQQTRQQDMLKQAVHTAL</sequence>
<evidence type="ECO:0000313" key="2">
    <source>
        <dbReference type="Proteomes" id="UP001583172"/>
    </source>
</evidence>
<name>A0ABR3VQ25_HUMIN</name>
<reference evidence="1 2" key="1">
    <citation type="journal article" date="2024" name="Commun. Biol.">
        <title>Comparative genomic analysis of thermophilic fungi reveals convergent evolutionary adaptations and gene losses.</title>
        <authorList>
            <person name="Steindorff A.S."/>
            <person name="Aguilar-Pontes M.V."/>
            <person name="Robinson A.J."/>
            <person name="Andreopoulos B."/>
            <person name="LaButti K."/>
            <person name="Kuo A."/>
            <person name="Mondo S."/>
            <person name="Riley R."/>
            <person name="Otillar R."/>
            <person name="Haridas S."/>
            <person name="Lipzen A."/>
            <person name="Grimwood J."/>
            <person name="Schmutz J."/>
            <person name="Clum A."/>
            <person name="Reid I.D."/>
            <person name="Moisan M.C."/>
            <person name="Butler G."/>
            <person name="Nguyen T.T.M."/>
            <person name="Dewar K."/>
            <person name="Conant G."/>
            <person name="Drula E."/>
            <person name="Henrissat B."/>
            <person name="Hansel C."/>
            <person name="Singer S."/>
            <person name="Hutchinson M.I."/>
            <person name="de Vries R.P."/>
            <person name="Natvig D.O."/>
            <person name="Powell A.J."/>
            <person name="Tsang A."/>
            <person name="Grigoriev I.V."/>
        </authorList>
    </citation>
    <scope>NUCLEOTIDE SEQUENCE [LARGE SCALE GENOMIC DNA]</scope>
    <source>
        <strain evidence="1 2">CBS 620.91</strain>
    </source>
</reference>
<accession>A0ABR3VQ25</accession>
<protein>
    <submittedName>
        <fullName evidence="1">Uncharacterized protein</fullName>
    </submittedName>
</protein>
<keyword evidence="2" id="KW-1185">Reference proteome</keyword>